<organism evidence="1 2">
    <name type="scientific">Hibiscus sabdariffa</name>
    <name type="common">roselle</name>
    <dbReference type="NCBI Taxonomy" id="183260"/>
    <lineage>
        <taxon>Eukaryota</taxon>
        <taxon>Viridiplantae</taxon>
        <taxon>Streptophyta</taxon>
        <taxon>Embryophyta</taxon>
        <taxon>Tracheophyta</taxon>
        <taxon>Spermatophyta</taxon>
        <taxon>Magnoliopsida</taxon>
        <taxon>eudicotyledons</taxon>
        <taxon>Gunneridae</taxon>
        <taxon>Pentapetalae</taxon>
        <taxon>rosids</taxon>
        <taxon>malvids</taxon>
        <taxon>Malvales</taxon>
        <taxon>Malvaceae</taxon>
        <taxon>Malvoideae</taxon>
        <taxon>Hibiscus</taxon>
    </lineage>
</organism>
<protein>
    <recommendedName>
        <fullName evidence="3">DUF4283 domain-containing protein</fullName>
    </recommendedName>
</protein>
<sequence length="524" mass="57844">MTAATKSEYAAPMLCTCFLSITGGRSIEPFEHPHQNRGGGVRKRRRTGASVFVNFVSKRIHSLSLKNVFSDYGGALKAVQMGYNRRMDGFVIKVFLEKGLSEPASEPCKRDRKNVPARLNLLQVNLRRGVVPASDWIKSSLVGQIKGMYDIDFVQQVLWSDGFKASLLNDWFDDIDFIECFMLNKKLKVWISMEGIPLEFWNHSTLSVIAGLRGSVIKVDGDTLQMKRVDAARILLGVSQLADVPFDASVRANDKVFRIKISTAEFEDDRCWINECSLPNQFIDHTDHQGCKSSIDRQVQVEGVVPPNDDGLSHSSSQAHSPKFDCLSREVMHSPLIRGDETFTFAEIIGEGTRLPDPVVAISSNGHVNPELHEVHISMVDDSISRSSSSAHIEPFLDSNTGLFSIKPKLLRPNRFFNHSRFGSPFDLSHGRALVRSVSSSPRGIRRNPLANKGAGYSRCPSPGAASAGKPYNTLGVASLSQLGLDELEAAETLEVCNNLGLSFDASNKEVKRRLVDIVVNSGQ</sequence>
<dbReference type="Proteomes" id="UP001396334">
    <property type="component" value="Unassembled WGS sequence"/>
</dbReference>
<evidence type="ECO:0000313" key="2">
    <source>
        <dbReference type="Proteomes" id="UP001396334"/>
    </source>
</evidence>
<comment type="caution">
    <text evidence="1">The sequence shown here is derived from an EMBL/GenBank/DDBJ whole genome shotgun (WGS) entry which is preliminary data.</text>
</comment>
<evidence type="ECO:0000313" key="1">
    <source>
        <dbReference type="EMBL" id="KAK8480393.1"/>
    </source>
</evidence>
<evidence type="ECO:0008006" key="3">
    <source>
        <dbReference type="Google" id="ProtNLM"/>
    </source>
</evidence>
<dbReference type="EMBL" id="JBBPBN010001039">
    <property type="protein sequence ID" value="KAK8480393.1"/>
    <property type="molecule type" value="Genomic_DNA"/>
</dbReference>
<name>A0ABR1ZIJ9_9ROSI</name>
<reference evidence="1 2" key="1">
    <citation type="journal article" date="2024" name="G3 (Bethesda)">
        <title>Genome assembly of Hibiscus sabdariffa L. provides insights into metabolisms of medicinal natural products.</title>
        <authorList>
            <person name="Kim T."/>
        </authorList>
    </citation>
    <scope>NUCLEOTIDE SEQUENCE [LARGE SCALE GENOMIC DNA]</scope>
    <source>
        <strain evidence="1">TK-2024</strain>
        <tissue evidence="1">Old leaves</tissue>
    </source>
</reference>
<proteinExistence type="predicted"/>
<keyword evidence="2" id="KW-1185">Reference proteome</keyword>
<gene>
    <name evidence="1" type="ORF">V6N11_072855</name>
</gene>
<accession>A0ABR1ZIJ9</accession>